<evidence type="ECO:0000256" key="1">
    <source>
        <dbReference type="SAM" id="MobiDB-lite"/>
    </source>
</evidence>
<feature type="chain" id="PRO_5038897915" description="Lipoprotein" evidence="2">
    <location>
        <begin position="26"/>
        <end position="351"/>
    </location>
</feature>
<evidence type="ECO:0000313" key="3">
    <source>
        <dbReference type="EMBL" id="HIZ29788.1"/>
    </source>
</evidence>
<reference evidence="3" key="2">
    <citation type="submission" date="2021-04" db="EMBL/GenBank/DDBJ databases">
        <authorList>
            <person name="Gilroy R."/>
        </authorList>
    </citation>
    <scope>NUCLEOTIDE SEQUENCE</scope>
    <source>
        <strain evidence="3">ChiGjej4B4-18154</strain>
    </source>
</reference>
<evidence type="ECO:0000313" key="4">
    <source>
        <dbReference type="Proteomes" id="UP000824035"/>
    </source>
</evidence>
<evidence type="ECO:0000256" key="2">
    <source>
        <dbReference type="SAM" id="SignalP"/>
    </source>
</evidence>
<dbReference type="EMBL" id="DXBV01000013">
    <property type="protein sequence ID" value="HIZ29788.1"/>
    <property type="molecule type" value="Genomic_DNA"/>
</dbReference>
<name>A0A9D2E211_9FIRM</name>
<accession>A0A9D2E211</accession>
<dbReference type="Proteomes" id="UP000824035">
    <property type="component" value="Unassembled WGS sequence"/>
</dbReference>
<keyword evidence="2" id="KW-0732">Signal</keyword>
<feature type="region of interest" description="Disordered" evidence="1">
    <location>
        <begin position="26"/>
        <end position="50"/>
    </location>
</feature>
<evidence type="ECO:0008006" key="5">
    <source>
        <dbReference type="Google" id="ProtNLM"/>
    </source>
</evidence>
<dbReference type="AlphaFoldDB" id="A0A9D2E211"/>
<gene>
    <name evidence="3" type="ORF">H9813_00940</name>
</gene>
<organism evidence="3 4">
    <name type="scientific">Candidatus Allofournierella merdipullorum</name>
    <dbReference type="NCBI Taxonomy" id="2838595"/>
    <lineage>
        <taxon>Bacteria</taxon>
        <taxon>Bacillati</taxon>
        <taxon>Bacillota</taxon>
        <taxon>Clostridia</taxon>
        <taxon>Eubacteriales</taxon>
        <taxon>Oscillospiraceae</taxon>
        <taxon>Allofournierella</taxon>
    </lineage>
</organism>
<protein>
    <recommendedName>
        <fullName evidence="5">Lipoprotein</fullName>
    </recommendedName>
</protein>
<proteinExistence type="predicted"/>
<comment type="caution">
    <text evidence="3">The sequence shown here is derived from an EMBL/GenBank/DDBJ whole genome shotgun (WGS) entry which is preliminary data.</text>
</comment>
<sequence>MKKGKKAAWAALLAAALLCACGQQPAPGDREANSSSASESATQNAPAQADAGAVVEQLRERYGLDEARLSAFEVVRASLAEPSEWDAWPRLEEYLTEEGLTWRGWLEADAARQLFVAELRVKYTPETAVCGPQYSDGIWTVLVQMEPADGAFAVGESMVAAIDEDPAPTSPDAAALGLTDDQWVMVDHQLAALVGCGAWRDYDSPGQWTQEEFTLWLALRAKDWPGTEDALSESDVLRMAQADFSPENAAWNSMDLRLQESGLLTDGRPDLPDAPQAAASMEECTVEYRREAAQLPVADEYAAMTEPEELVATVTIDADAPVRMEYRFGLIPEGIGPVARPWLKQARLLAE</sequence>
<reference evidence="3" key="1">
    <citation type="journal article" date="2021" name="PeerJ">
        <title>Extensive microbial diversity within the chicken gut microbiome revealed by metagenomics and culture.</title>
        <authorList>
            <person name="Gilroy R."/>
            <person name="Ravi A."/>
            <person name="Getino M."/>
            <person name="Pursley I."/>
            <person name="Horton D.L."/>
            <person name="Alikhan N.F."/>
            <person name="Baker D."/>
            <person name="Gharbi K."/>
            <person name="Hall N."/>
            <person name="Watson M."/>
            <person name="Adriaenssens E.M."/>
            <person name="Foster-Nyarko E."/>
            <person name="Jarju S."/>
            <person name="Secka A."/>
            <person name="Antonio M."/>
            <person name="Oren A."/>
            <person name="Chaudhuri R.R."/>
            <person name="La Ragione R."/>
            <person name="Hildebrand F."/>
            <person name="Pallen M.J."/>
        </authorList>
    </citation>
    <scope>NUCLEOTIDE SEQUENCE</scope>
    <source>
        <strain evidence="3">ChiGjej4B4-18154</strain>
    </source>
</reference>
<feature type="signal peptide" evidence="2">
    <location>
        <begin position="1"/>
        <end position="25"/>
    </location>
</feature>
<dbReference type="PROSITE" id="PS51257">
    <property type="entry name" value="PROKAR_LIPOPROTEIN"/>
    <property type="match status" value="1"/>
</dbReference>